<name>A0AAD4BUQ6_BOLED</name>
<evidence type="ECO:0000313" key="2">
    <source>
        <dbReference type="Proteomes" id="UP001194468"/>
    </source>
</evidence>
<reference evidence="1" key="2">
    <citation type="journal article" date="2020" name="Nat. Commun.">
        <title>Large-scale genome sequencing of mycorrhizal fungi provides insights into the early evolution of symbiotic traits.</title>
        <authorList>
            <person name="Miyauchi S."/>
            <person name="Kiss E."/>
            <person name="Kuo A."/>
            <person name="Drula E."/>
            <person name="Kohler A."/>
            <person name="Sanchez-Garcia M."/>
            <person name="Morin E."/>
            <person name="Andreopoulos B."/>
            <person name="Barry K.W."/>
            <person name="Bonito G."/>
            <person name="Buee M."/>
            <person name="Carver A."/>
            <person name="Chen C."/>
            <person name="Cichocki N."/>
            <person name="Clum A."/>
            <person name="Culley D."/>
            <person name="Crous P.W."/>
            <person name="Fauchery L."/>
            <person name="Girlanda M."/>
            <person name="Hayes R.D."/>
            <person name="Keri Z."/>
            <person name="LaButti K."/>
            <person name="Lipzen A."/>
            <person name="Lombard V."/>
            <person name="Magnuson J."/>
            <person name="Maillard F."/>
            <person name="Murat C."/>
            <person name="Nolan M."/>
            <person name="Ohm R.A."/>
            <person name="Pangilinan J."/>
            <person name="Pereira M.F."/>
            <person name="Perotto S."/>
            <person name="Peter M."/>
            <person name="Pfister S."/>
            <person name="Riley R."/>
            <person name="Sitrit Y."/>
            <person name="Stielow J.B."/>
            <person name="Szollosi G."/>
            <person name="Zifcakova L."/>
            <person name="Stursova M."/>
            <person name="Spatafora J.W."/>
            <person name="Tedersoo L."/>
            <person name="Vaario L.M."/>
            <person name="Yamada A."/>
            <person name="Yan M."/>
            <person name="Wang P."/>
            <person name="Xu J."/>
            <person name="Bruns T."/>
            <person name="Baldrian P."/>
            <person name="Vilgalys R."/>
            <person name="Dunand C."/>
            <person name="Henrissat B."/>
            <person name="Grigoriev I.V."/>
            <person name="Hibbett D."/>
            <person name="Nagy L.G."/>
            <person name="Martin F.M."/>
        </authorList>
    </citation>
    <scope>NUCLEOTIDE SEQUENCE</scope>
    <source>
        <strain evidence="1">BED1</strain>
    </source>
</reference>
<dbReference type="AlphaFoldDB" id="A0AAD4BUQ6"/>
<dbReference type="EMBL" id="WHUW01000013">
    <property type="protein sequence ID" value="KAF8439917.1"/>
    <property type="molecule type" value="Genomic_DNA"/>
</dbReference>
<protein>
    <submittedName>
        <fullName evidence="1">Uncharacterized protein</fullName>
    </submittedName>
</protein>
<sequence length="58" mass="6531">MTSKPKASSTKVLSSDQHTNALLIWGGCLRELLTSQAMSGIEFPIPHVVRHLRDKWKE</sequence>
<comment type="caution">
    <text evidence="1">The sequence shown here is derived from an EMBL/GenBank/DDBJ whole genome shotgun (WGS) entry which is preliminary data.</text>
</comment>
<accession>A0AAD4BUQ6</accession>
<organism evidence="1 2">
    <name type="scientific">Boletus edulis BED1</name>
    <dbReference type="NCBI Taxonomy" id="1328754"/>
    <lineage>
        <taxon>Eukaryota</taxon>
        <taxon>Fungi</taxon>
        <taxon>Dikarya</taxon>
        <taxon>Basidiomycota</taxon>
        <taxon>Agaricomycotina</taxon>
        <taxon>Agaricomycetes</taxon>
        <taxon>Agaricomycetidae</taxon>
        <taxon>Boletales</taxon>
        <taxon>Boletineae</taxon>
        <taxon>Boletaceae</taxon>
        <taxon>Boletoideae</taxon>
        <taxon>Boletus</taxon>
    </lineage>
</organism>
<keyword evidence="2" id="KW-1185">Reference proteome</keyword>
<reference evidence="1" key="1">
    <citation type="submission" date="2019-10" db="EMBL/GenBank/DDBJ databases">
        <authorList>
            <consortium name="DOE Joint Genome Institute"/>
            <person name="Kuo A."/>
            <person name="Miyauchi S."/>
            <person name="Kiss E."/>
            <person name="Drula E."/>
            <person name="Kohler A."/>
            <person name="Sanchez-Garcia M."/>
            <person name="Andreopoulos B."/>
            <person name="Barry K.W."/>
            <person name="Bonito G."/>
            <person name="Buee M."/>
            <person name="Carver A."/>
            <person name="Chen C."/>
            <person name="Cichocki N."/>
            <person name="Clum A."/>
            <person name="Culley D."/>
            <person name="Crous P.W."/>
            <person name="Fauchery L."/>
            <person name="Girlanda M."/>
            <person name="Hayes R."/>
            <person name="Keri Z."/>
            <person name="LaButti K."/>
            <person name="Lipzen A."/>
            <person name="Lombard V."/>
            <person name="Magnuson J."/>
            <person name="Maillard F."/>
            <person name="Morin E."/>
            <person name="Murat C."/>
            <person name="Nolan M."/>
            <person name="Ohm R."/>
            <person name="Pangilinan J."/>
            <person name="Pereira M."/>
            <person name="Perotto S."/>
            <person name="Peter M."/>
            <person name="Riley R."/>
            <person name="Sitrit Y."/>
            <person name="Stielow B."/>
            <person name="Szollosi G."/>
            <person name="Zifcakova L."/>
            <person name="Stursova M."/>
            <person name="Spatafora J.W."/>
            <person name="Tedersoo L."/>
            <person name="Vaario L.-M."/>
            <person name="Yamada A."/>
            <person name="Yan M."/>
            <person name="Wang P."/>
            <person name="Xu J."/>
            <person name="Bruns T."/>
            <person name="Baldrian P."/>
            <person name="Vilgalys R."/>
            <person name="Henrissat B."/>
            <person name="Grigoriev I.V."/>
            <person name="Hibbett D."/>
            <person name="Nagy L.G."/>
            <person name="Martin F.M."/>
        </authorList>
    </citation>
    <scope>NUCLEOTIDE SEQUENCE</scope>
    <source>
        <strain evidence="1">BED1</strain>
    </source>
</reference>
<gene>
    <name evidence="1" type="ORF">L210DRAFT_3541118</name>
</gene>
<proteinExistence type="predicted"/>
<dbReference type="PROSITE" id="PS51257">
    <property type="entry name" value="PROKAR_LIPOPROTEIN"/>
    <property type="match status" value="1"/>
</dbReference>
<dbReference type="Proteomes" id="UP001194468">
    <property type="component" value="Unassembled WGS sequence"/>
</dbReference>
<evidence type="ECO:0000313" key="1">
    <source>
        <dbReference type="EMBL" id="KAF8439917.1"/>
    </source>
</evidence>